<dbReference type="PROSITE" id="PS50011">
    <property type="entry name" value="PROTEIN_KINASE_DOM"/>
    <property type="match status" value="1"/>
</dbReference>
<protein>
    <recommendedName>
        <fullName evidence="2">Protein kinase domain-containing protein</fullName>
    </recommendedName>
</protein>
<evidence type="ECO:0000259" key="2">
    <source>
        <dbReference type="PROSITE" id="PS50011"/>
    </source>
</evidence>
<evidence type="ECO:0000256" key="1">
    <source>
        <dbReference type="SAM" id="MobiDB-lite"/>
    </source>
</evidence>
<dbReference type="Gene3D" id="1.10.510.10">
    <property type="entry name" value="Transferase(Phosphotransferase) domain 1"/>
    <property type="match status" value="1"/>
</dbReference>
<evidence type="ECO:0000313" key="4">
    <source>
        <dbReference type="Proteomes" id="UP001642482"/>
    </source>
</evidence>
<dbReference type="EMBL" id="CAWUHD010000081">
    <property type="protein sequence ID" value="CAK7228718.1"/>
    <property type="molecule type" value="Genomic_DNA"/>
</dbReference>
<proteinExistence type="predicted"/>
<comment type="caution">
    <text evidence="3">The sequence shown here is derived from an EMBL/GenBank/DDBJ whole genome shotgun (WGS) entry which is preliminary data.</text>
</comment>
<dbReference type="Proteomes" id="UP001642482">
    <property type="component" value="Unassembled WGS sequence"/>
</dbReference>
<feature type="domain" description="Protein kinase" evidence="2">
    <location>
        <begin position="1"/>
        <end position="257"/>
    </location>
</feature>
<feature type="region of interest" description="Disordered" evidence="1">
    <location>
        <begin position="1"/>
        <end position="26"/>
    </location>
</feature>
<dbReference type="InterPro" id="IPR011009">
    <property type="entry name" value="Kinase-like_dom_sf"/>
</dbReference>
<dbReference type="InterPro" id="IPR000719">
    <property type="entry name" value="Prot_kinase_dom"/>
</dbReference>
<keyword evidence="4" id="KW-1185">Reference proteome</keyword>
<accession>A0ABP0C9L8</accession>
<reference evidence="3 4" key="1">
    <citation type="submission" date="2024-01" db="EMBL/GenBank/DDBJ databases">
        <authorList>
            <person name="Allen C."/>
            <person name="Tagirdzhanova G."/>
        </authorList>
    </citation>
    <scope>NUCLEOTIDE SEQUENCE [LARGE SCALE GENOMIC DNA]</scope>
</reference>
<dbReference type="SUPFAM" id="SSF56112">
    <property type="entry name" value="Protein kinase-like (PK-like)"/>
    <property type="match status" value="1"/>
</dbReference>
<gene>
    <name evidence="3" type="ORF">SEUCBS140593_007006</name>
</gene>
<organism evidence="3 4">
    <name type="scientific">Sporothrix eucalyptigena</name>
    <dbReference type="NCBI Taxonomy" id="1812306"/>
    <lineage>
        <taxon>Eukaryota</taxon>
        <taxon>Fungi</taxon>
        <taxon>Dikarya</taxon>
        <taxon>Ascomycota</taxon>
        <taxon>Pezizomycotina</taxon>
        <taxon>Sordariomycetes</taxon>
        <taxon>Sordariomycetidae</taxon>
        <taxon>Ophiostomatales</taxon>
        <taxon>Ophiostomataceae</taxon>
        <taxon>Sporothrix</taxon>
    </lineage>
</organism>
<sequence length="273" mass="31556">MSSGPNESVPRVPATPQQEAPLPGAVEPSSPVVINWGMYPDIFLVQPHEPLEYYVPGGFHPVSLGDTLRDGQYTIRYKNEEVRFIDWGLSYPVGESVTVLEQPDSLRPPETFFGHTFTYKHDLWRAGSVIYSLFYQKPPFSCIGDPKHFFIRRLVAKLGPLPPIWNAEWEEMMVGDKHAEVDAANMPQELLQDTFEPRRQEIVRQWHTDLQGYELDEHFGYDLETLKCLLRPIQGLMQHEPEKRISLQEAMSCIEWTDYRKQGSFTSEDEDEE</sequence>
<name>A0ABP0C9L8_9PEZI</name>
<evidence type="ECO:0000313" key="3">
    <source>
        <dbReference type="EMBL" id="CAK7228718.1"/>
    </source>
</evidence>